<keyword evidence="2" id="KW-0540">Nuclease</keyword>
<keyword evidence="2" id="KW-0378">Hydrolase</keyword>
<dbReference type="CDD" id="cd00085">
    <property type="entry name" value="HNHc"/>
    <property type="match status" value="1"/>
</dbReference>
<dbReference type="RefSeq" id="WP_190941062.1">
    <property type="nucleotide sequence ID" value="NZ_JACJSI010000021.1"/>
</dbReference>
<protein>
    <submittedName>
        <fullName evidence="2">HNH endonuclease</fullName>
    </submittedName>
</protein>
<evidence type="ECO:0000313" key="2">
    <source>
        <dbReference type="EMBL" id="MBD2530514.1"/>
    </source>
</evidence>
<keyword evidence="3" id="KW-1185">Reference proteome</keyword>
<evidence type="ECO:0000259" key="1">
    <source>
        <dbReference type="Pfam" id="PF01844"/>
    </source>
</evidence>
<dbReference type="EMBL" id="JACJSI010000021">
    <property type="protein sequence ID" value="MBD2530514.1"/>
    <property type="molecule type" value="Genomic_DNA"/>
</dbReference>
<dbReference type="GO" id="GO:0004519">
    <property type="term" value="F:endonuclease activity"/>
    <property type="evidence" value="ECO:0007669"/>
    <property type="project" value="UniProtKB-KW"/>
</dbReference>
<evidence type="ECO:0000313" key="3">
    <source>
        <dbReference type="Proteomes" id="UP000623440"/>
    </source>
</evidence>
<comment type="caution">
    <text evidence="2">The sequence shown here is derived from an EMBL/GenBank/DDBJ whole genome shotgun (WGS) entry which is preliminary data.</text>
</comment>
<reference evidence="2 3" key="1">
    <citation type="journal article" date="2020" name="ISME J.">
        <title>Comparative genomics reveals insights into cyanobacterial evolution and habitat adaptation.</title>
        <authorList>
            <person name="Chen M.Y."/>
            <person name="Teng W.K."/>
            <person name="Zhao L."/>
            <person name="Hu C.X."/>
            <person name="Zhou Y.K."/>
            <person name="Han B.P."/>
            <person name="Song L.R."/>
            <person name="Shu W.S."/>
        </authorList>
    </citation>
    <scope>NUCLEOTIDE SEQUENCE [LARGE SCALE GENOMIC DNA]</scope>
    <source>
        <strain evidence="2 3">FACHB-838</strain>
    </source>
</reference>
<dbReference type="InterPro" id="IPR003615">
    <property type="entry name" value="HNH_nuc"/>
</dbReference>
<name>A0ABR8DM35_9NOSO</name>
<dbReference type="InterPro" id="IPR002711">
    <property type="entry name" value="HNH"/>
</dbReference>
<feature type="domain" description="HNH" evidence="1">
    <location>
        <begin position="119"/>
        <end position="175"/>
    </location>
</feature>
<dbReference type="Pfam" id="PF01844">
    <property type="entry name" value="HNH"/>
    <property type="match status" value="1"/>
</dbReference>
<keyword evidence="2" id="KW-0255">Endonuclease</keyword>
<gene>
    <name evidence="2" type="ORF">H6G97_13410</name>
</gene>
<accession>A0ABR8DM35</accession>
<organism evidence="2 3">
    <name type="scientific">Nostoc flagelliforme FACHB-838</name>
    <dbReference type="NCBI Taxonomy" id="2692904"/>
    <lineage>
        <taxon>Bacteria</taxon>
        <taxon>Bacillati</taxon>
        <taxon>Cyanobacteriota</taxon>
        <taxon>Cyanophyceae</taxon>
        <taxon>Nostocales</taxon>
        <taxon>Nostocaceae</taxon>
        <taxon>Nostoc</taxon>
    </lineage>
</organism>
<dbReference type="Proteomes" id="UP000623440">
    <property type="component" value="Unassembled WGS sequence"/>
</dbReference>
<proteinExistence type="predicted"/>
<sequence>MPTLALSNIPEVQQYIAAFQAANKMLNAVLTWNNLGYRFGAKLGHRSELEINKFYDFLAQQYLIKVAELSPENTARFFPDELDSSEIFREGAVRQVSVNAYKREPKARQKFIDYYGSSCSVCDFNFGKVFGQFGEGFIHVHHLRPISKIAEECNVDPVKDLRPVCPNCHAMIHRRSLPLSIEEIKGLLDTSDRSDFAT</sequence>